<dbReference type="KEGG" id="slp:Slip_0309"/>
<dbReference type="Gene3D" id="1.10.10.10">
    <property type="entry name" value="Winged helix-like DNA-binding domain superfamily/Winged helix DNA-binding domain"/>
    <property type="match status" value="1"/>
</dbReference>
<gene>
    <name evidence="2" type="ordered locus">Slip_0309</name>
</gene>
<reference evidence="2 3" key="2">
    <citation type="journal article" date="2010" name="Stand. Genomic Sci.">
        <title>Complete genome sequence of Syntrophothermus lipocalidus type strain (TGB-C1).</title>
        <authorList>
            <person name="Djao O.D."/>
            <person name="Zhang X."/>
            <person name="Lucas S."/>
            <person name="Lapidus A."/>
            <person name="Del Rio T.G."/>
            <person name="Nolan M."/>
            <person name="Tice H."/>
            <person name="Cheng J.F."/>
            <person name="Han C."/>
            <person name="Tapia R."/>
            <person name="Goodwin L."/>
            <person name="Pitluck S."/>
            <person name="Liolios K."/>
            <person name="Ivanova N."/>
            <person name="Mavromatis K."/>
            <person name="Mikhailova N."/>
            <person name="Ovchinnikova G."/>
            <person name="Pati A."/>
            <person name="Brambilla E."/>
            <person name="Chen A."/>
            <person name="Palaniappan K."/>
            <person name="Land M."/>
            <person name="Hauser L."/>
            <person name="Chang Y.J."/>
            <person name="Jeffries C.D."/>
            <person name="Rohde M."/>
            <person name="Sikorski J."/>
            <person name="Spring S."/>
            <person name="Goker M."/>
            <person name="Detter J.C."/>
            <person name="Woyke T."/>
            <person name="Bristow J."/>
            <person name="Eisen J.A."/>
            <person name="Markowitz V."/>
            <person name="Hugenholtz P."/>
            <person name="Kyrpides N.C."/>
            <person name="Klenk H.P."/>
        </authorList>
    </citation>
    <scope>NUCLEOTIDE SEQUENCE [LARGE SCALE GENOMIC DNA]</scope>
    <source>
        <strain evidence="3">DSM 12680 / TGB-C1</strain>
    </source>
</reference>
<dbReference type="PROSITE" id="PS51197">
    <property type="entry name" value="HTH_RRF2_2"/>
    <property type="match status" value="1"/>
</dbReference>
<dbReference type="eggNOG" id="COG1959">
    <property type="taxonomic scope" value="Bacteria"/>
</dbReference>
<dbReference type="GO" id="GO:0005829">
    <property type="term" value="C:cytosol"/>
    <property type="evidence" value="ECO:0007669"/>
    <property type="project" value="TreeGrafter"/>
</dbReference>
<evidence type="ECO:0000313" key="3">
    <source>
        <dbReference type="Proteomes" id="UP000000378"/>
    </source>
</evidence>
<dbReference type="Proteomes" id="UP000000378">
    <property type="component" value="Chromosome"/>
</dbReference>
<dbReference type="InterPro" id="IPR000944">
    <property type="entry name" value="Tscrpt_reg_Rrf2"/>
</dbReference>
<dbReference type="FunFam" id="1.10.10.10:FF:000164">
    <property type="entry name" value="Transcriptional regulator, Rrf2 family"/>
    <property type="match status" value="1"/>
</dbReference>
<dbReference type="HOGENOM" id="CLU_107144_0_1_9"/>
<dbReference type="OrthoDB" id="9808360at2"/>
<dbReference type="PANTHER" id="PTHR33221">
    <property type="entry name" value="WINGED HELIX-TURN-HELIX TRANSCRIPTIONAL REGULATOR, RRF2 FAMILY"/>
    <property type="match status" value="1"/>
</dbReference>
<dbReference type="InterPro" id="IPR036388">
    <property type="entry name" value="WH-like_DNA-bd_sf"/>
</dbReference>
<reference evidence="3" key="1">
    <citation type="journal article" date="2010" name="Stand. Genomic Sci.">
        <title>Complete genome sequence of Syntrophothermus lipocalidus type strain (TGB-C1T).</title>
        <authorList>
            <consortium name="US DOE Joint Genome Institute (JGI-PGF)"/>
            <person name="Djao O."/>
            <person name="Zhang X."/>
            <person name="Lucas S."/>
            <person name="Lapidus A."/>
            <person name="Glavina Del Rio T."/>
            <person name="Nolan M."/>
            <person name="Tice H."/>
            <person name="Cheng J."/>
            <person name="Han C."/>
            <person name="Tapia R."/>
            <person name="Goodwin L."/>
            <person name="Pitluck S."/>
            <person name="Liolios K."/>
            <person name="Ivanova N."/>
            <person name="Mavromatis K."/>
            <person name="Mikhailova N."/>
            <person name="Ovchinnikova G."/>
            <person name="Pati A."/>
            <person name="Brambilla E."/>
            <person name="Chen A."/>
            <person name="Palaniappan K."/>
            <person name="Land M."/>
            <person name="Hauser L."/>
            <person name="Chang Y."/>
            <person name="Jeffries C."/>
            <person name="Rohde M."/>
            <person name="Sikorski J."/>
            <person name="Spring S."/>
            <person name="Goker M."/>
            <person name="Detter J."/>
            <person name="Woyke T."/>
            <person name="Bristow J."/>
            <person name="Eisen J."/>
            <person name="Markowitz V."/>
            <person name="Hugenholtz P."/>
            <person name="Kyrpides N."/>
            <person name="Klenk H."/>
        </authorList>
    </citation>
    <scope>NUCLEOTIDE SEQUENCE [LARGE SCALE GENOMIC DNA]</scope>
    <source>
        <strain evidence="3">DSM 12680 / TGB-C1</strain>
    </source>
</reference>
<dbReference type="NCBIfam" id="TIGR00738">
    <property type="entry name" value="rrf2_super"/>
    <property type="match status" value="1"/>
</dbReference>
<dbReference type="InterPro" id="IPR030489">
    <property type="entry name" value="TR_Rrf2-type_CS"/>
</dbReference>
<sequence length="144" mass="16135">MKVSTKGRYGLRAMLDMALHQNEGPMAVHIVAERQGLSERYLEQLMVPLKKAGLVKSVRGPQGGYVLTKKPRDITVGEIIRALEGPIAPVDCVSEQTPEECERAEFCVTRLIWSKMRDSIAEVLDSLSLEDLIQESRKISVRSR</sequence>
<organism evidence="2 3">
    <name type="scientific">Syntrophothermus lipocalidus (strain DSM 12680 / TGB-C1)</name>
    <dbReference type="NCBI Taxonomy" id="643648"/>
    <lineage>
        <taxon>Bacteria</taxon>
        <taxon>Bacillati</taxon>
        <taxon>Bacillota</taxon>
        <taxon>Clostridia</taxon>
        <taxon>Eubacteriales</taxon>
        <taxon>Syntrophomonadaceae</taxon>
        <taxon>Syntrophothermus</taxon>
    </lineage>
</organism>
<accession>D7CJX9</accession>
<dbReference type="PROSITE" id="PS01332">
    <property type="entry name" value="HTH_RRF2_1"/>
    <property type="match status" value="1"/>
</dbReference>
<dbReference type="Pfam" id="PF02082">
    <property type="entry name" value="Rrf2"/>
    <property type="match status" value="1"/>
</dbReference>
<dbReference type="GO" id="GO:0003677">
    <property type="term" value="F:DNA binding"/>
    <property type="evidence" value="ECO:0007669"/>
    <property type="project" value="UniProtKB-KW"/>
</dbReference>
<dbReference type="GO" id="GO:0003700">
    <property type="term" value="F:DNA-binding transcription factor activity"/>
    <property type="evidence" value="ECO:0007669"/>
    <property type="project" value="TreeGrafter"/>
</dbReference>
<dbReference type="RefSeq" id="WP_013174495.1">
    <property type="nucleotide sequence ID" value="NC_014220.1"/>
</dbReference>
<dbReference type="EMBL" id="CP002048">
    <property type="protein sequence ID" value="ADI01093.1"/>
    <property type="molecule type" value="Genomic_DNA"/>
</dbReference>
<protein>
    <submittedName>
        <fullName evidence="2">Transcriptional regulator, BadM/Rrf2 family</fullName>
    </submittedName>
</protein>
<keyword evidence="1" id="KW-0238">DNA-binding</keyword>
<evidence type="ECO:0000313" key="2">
    <source>
        <dbReference type="EMBL" id="ADI01093.1"/>
    </source>
</evidence>
<dbReference type="AlphaFoldDB" id="D7CJX9"/>
<dbReference type="InterPro" id="IPR036390">
    <property type="entry name" value="WH_DNA-bd_sf"/>
</dbReference>
<name>D7CJX9_SYNLT</name>
<evidence type="ECO:0000256" key="1">
    <source>
        <dbReference type="ARBA" id="ARBA00023125"/>
    </source>
</evidence>
<dbReference type="PANTHER" id="PTHR33221:SF5">
    <property type="entry name" value="HTH-TYPE TRANSCRIPTIONAL REGULATOR ISCR"/>
    <property type="match status" value="1"/>
</dbReference>
<dbReference type="SUPFAM" id="SSF46785">
    <property type="entry name" value="Winged helix' DNA-binding domain"/>
    <property type="match status" value="1"/>
</dbReference>
<keyword evidence="3" id="KW-1185">Reference proteome</keyword>
<dbReference type="STRING" id="643648.Slip_0309"/>
<proteinExistence type="predicted"/>